<keyword evidence="3" id="KW-0067">ATP-binding</keyword>
<dbReference type="FunFam" id="3.40.50.300:FF:000011">
    <property type="entry name" value="Putative ABC transporter ATP-binding component"/>
    <property type="match status" value="1"/>
</dbReference>
<dbReference type="PANTHER" id="PTHR19211">
    <property type="entry name" value="ATP-BINDING TRANSPORT PROTEIN-RELATED"/>
    <property type="match status" value="1"/>
</dbReference>
<dbReference type="EMBL" id="UOGB01000302">
    <property type="protein sequence ID" value="VAX24717.1"/>
    <property type="molecule type" value="Genomic_DNA"/>
</dbReference>
<dbReference type="InterPro" id="IPR003593">
    <property type="entry name" value="AAA+_ATPase"/>
</dbReference>
<feature type="non-terminal residue" evidence="5">
    <location>
        <position position="1"/>
    </location>
</feature>
<dbReference type="InterPro" id="IPR027417">
    <property type="entry name" value="P-loop_NTPase"/>
</dbReference>
<evidence type="ECO:0000256" key="3">
    <source>
        <dbReference type="ARBA" id="ARBA00022840"/>
    </source>
</evidence>
<dbReference type="InterPro" id="IPR050611">
    <property type="entry name" value="ABCF"/>
</dbReference>
<dbReference type="SMART" id="SM00382">
    <property type="entry name" value="AAA"/>
    <property type="match status" value="1"/>
</dbReference>
<name>A0A3B1D7M8_9ZZZZ</name>
<feature type="domain" description="ABC transporter" evidence="4">
    <location>
        <begin position="13"/>
        <end position="231"/>
    </location>
</feature>
<reference evidence="5" key="1">
    <citation type="submission" date="2018-06" db="EMBL/GenBank/DDBJ databases">
        <authorList>
            <person name="Zhirakovskaya E."/>
        </authorList>
    </citation>
    <scope>NUCLEOTIDE SEQUENCE</scope>
</reference>
<dbReference type="Pfam" id="PF00005">
    <property type="entry name" value="ABC_tran"/>
    <property type="match status" value="2"/>
</dbReference>
<dbReference type="PROSITE" id="PS50893">
    <property type="entry name" value="ABC_TRANSPORTER_2"/>
    <property type="match status" value="1"/>
</dbReference>
<sequence>PTDRIGLIGNNGTGKSTLLKIIAGAQDIDGGTISIASSKKIEYLSQEIAGQESHMPLLEYLCAAKKELTDIEEEMERLSALLETDSDETISHRLCDLQEKYEHLGGYTKEAEARQIVSGLGFSKSDYDKKLSEFSGGFRMRAHLGRLLFSSPDLLLLDEPTNHLDIESTEWLEGFITRKFGGALVIVSHDRYFLNRMVDKIAEVENNKVTLWAYNYDRYQIEKEKRKKIIEKAAGQQASEIEKTERFIERFRAKSTKAKQVKSRIKSLEKIERIVTDKKKKSIGFTFRSTSRGNDILLSLESVGKAYGPNVVYKSLDFKIKRGERIALVGPNGAGKSTLLKLCAGIIEPDDGAITFGSKTERGWFAQHQLEALDVTKTLYEEISSSVSFESQP</sequence>
<dbReference type="GO" id="GO:0005524">
    <property type="term" value="F:ATP binding"/>
    <property type="evidence" value="ECO:0007669"/>
    <property type="project" value="UniProtKB-KW"/>
</dbReference>
<feature type="non-terminal residue" evidence="5">
    <location>
        <position position="393"/>
    </location>
</feature>
<proteinExistence type="predicted"/>
<accession>A0A3B1D7M8</accession>
<evidence type="ECO:0000256" key="2">
    <source>
        <dbReference type="ARBA" id="ARBA00022741"/>
    </source>
</evidence>
<dbReference type="InterPro" id="IPR003439">
    <property type="entry name" value="ABC_transporter-like_ATP-bd"/>
</dbReference>
<dbReference type="AlphaFoldDB" id="A0A3B1D7M8"/>
<organism evidence="5">
    <name type="scientific">hydrothermal vent metagenome</name>
    <dbReference type="NCBI Taxonomy" id="652676"/>
    <lineage>
        <taxon>unclassified sequences</taxon>
        <taxon>metagenomes</taxon>
        <taxon>ecological metagenomes</taxon>
    </lineage>
</organism>
<dbReference type="CDD" id="cd03221">
    <property type="entry name" value="ABCF_EF-3"/>
    <property type="match status" value="1"/>
</dbReference>
<dbReference type="PANTHER" id="PTHR19211:SF14">
    <property type="entry name" value="ATP-BINDING CASSETTE SUB-FAMILY F MEMBER 1"/>
    <property type="match status" value="1"/>
</dbReference>
<evidence type="ECO:0000256" key="1">
    <source>
        <dbReference type="ARBA" id="ARBA00022737"/>
    </source>
</evidence>
<dbReference type="GO" id="GO:0016887">
    <property type="term" value="F:ATP hydrolysis activity"/>
    <property type="evidence" value="ECO:0007669"/>
    <property type="project" value="InterPro"/>
</dbReference>
<gene>
    <name evidence="5" type="ORF">MNBD_NITROSPINAE03-781</name>
</gene>
<evidence type="ECO:0000259" key="4">
    <source>
        <dbReference type="PROSITE" id="PS50893"/>
    </source>
</evidence>
<keyword evidence="2" id="KW-0547">Nucleotide-binding</keyword>
<keyword evidence="1" id="KW-0677">Repeat</keyword>
<dbReference type="InterPro" id="IPR032781">
    <property type="entry name" value="ABC_tran_Xtn"/>
</dbReference>
<evidence type="ECO:0000313" key="5">
    <source>
        <dbReference type="EMBL" id="VAX24717.1"/>
    </source>
</evidence>
<dbReference type="Pfam" id="PF12848">
    <property type="entry name" value="ABC_tran_Xtn"/>
    <property type="match status" value="1"/>
</dbReference>
<protein>
    <submittedName>
        <fullName evidence="5">Bis-ABC ATPase YheS</fullName>
    </submittedName>
</protein>
<dbReference type="SUPFAM" id="SSF52540">
    <property type="entry name" value="P-loop containing nucleoside triphosphate hydrolases"/>
    <property type="match status" value="2"/>
</dbReference>
<dbReference type="Gene3D" id="3.40.50.300">
    <property type="entry name" value="P-loop containing nucleotide triphosphate hydrolases"/>
    <property type="match status" value="2"/>
</dbReference>